<dbReference type="GeneID" id="81602973"/>
<gene>
    <name evidence="1" type="ORF">N7458_009348</name>
</gene>
<dbReference type="RefSeq" id="XP_056761579.1">
    <property type="nucleotide sequence ID" value="XM_056912730.1"/>
</dbReference>
<organism evidence="1 2">
    <name type="scientific">Penicillium daleae</name>
    <dbReference type="NCBI Taxonomy" id="63821"/>
    <lineage>
        <taxon>Eukaryota</taxon>
        <taxon>Fungi</taxon>
        <taxon>Dikarya</taxon>
        <taxon>Ascomycota</taxon>
        <taxon>Pezizomycotina</taxon>
        <taxon>Eurotiomycetes</taxon>
        <taxon>Eurotiomycetidae</taxon>
        <taxon>Eurotiales</taxon>
        <taxon>Aspergillaceae</taxon>
        <taxon>Penicillium</taxon>
    </lineage>
</organism>
<name>A0AAD6BXC2_9EURO</name>
<dbReference type="Proteomes" id="UP001213681">
    <property type="component" value="Unassembled WGS sequence"/>
</dbReference>
<evidence type="ECO:0000313" key="1">
    <source>
        <dbReference type="EMBL" id="KAJ5438350.1"/>
    </source>
</evidence>
<reference evidence="1" key="2">
    <citation type="journal article" date="2023" name="IMA Fungus">
        <title>Comparative genomic study of the Penicillium genus elucidates a diverse pangenome and 15 lateral gene transfer events.</title>
        <authorList>
            <person name="Petersen C."/>
            <person name="Sorensen T."/>
            <person name="Nielsen M.R."/>
            <person name="Sondergaard T.E."/>
            <person name="Sorensen J.L."/>
            <person name="Fitzpatrick D.A."/>
            <person name="Frisvad J.C."/>
            <person name="Nielsen K.L."/>
        </authorList>
    </citation>
    <scope>NUCLEOTIDE SEQUENCE</scope>
    <source>
        <strain evidence="1">IBT 16125</strain>
    </source>
</reference>
<dbReference type="EMBL" id="JAPVEA010000008">
    <property type="protein sequence ID" value="KAJ5438350.1"/>
    <property type="molecule type" value="Genomic_DNA"/>
</dbReference>
<comment type="caution">
    <text evidence="1">The sequence shown here is derived from an EMBL/GenBank/DDBJ whole genome shotgun (WGS) entry which is preliminary data.</text>
</comment>
<accession>A0AAD6BXC2</accession>
<evidence type="ECO:0000313" key="2">
    <source>
        <dbReference type="Proteomes" id="UP001213681"/>
    </source>
</evidence>
<proteinExistence type="predicted"/>
<dbReference type="AlphaFoldDB" id="A0AAD6BXC2"/>
<protein>
    <submittedName>
        <fullName evidence="1">Uncharacterized protein</fullName>
    </submittedName>
</protein>
<reference evidence="1" key="1">
    <citation type="submission" date="2022-12" db="EMBL/GenBank/DDBJ databases">
        <authorList>
            <person name="Petersen C."/>
        </authorList>
    </citation>
    <scope>NUCLEOTIDE SEQUENCE</scope>
    <source>
        <strain evidence="1">IBT 16125</strain>
    </source>
</reference>
<keyword evidence="2" id="KW-1185">Reference proteome</keyword>
<sequence>MSGDIETFTASLYGELRRGDASMRDLKTRLVADVKKALVEVIAERPGTAWVDYHGHTKKVAEHGKLYDDATNDEIWFDHDGSETKPGYWKRGTIAYLTATFHVEDV</sequence>